<accession>A0ABT3GJW3</accession>
<dbReference type="Pfam" id="PF13646">
    <property type="entry name" value="HEAT_2"/>
    <property type="match status" value="1"/>
</dbReference>
<name>A0ABT3GJW3_9BACT</name>
<dbReference type="InterPro" id="IPR011989">
    <property type="entry name" value="ARM-like"/>
</dbReference>
<evidence type="ECO:0000313" key="4">
    <source>
        <dbReference type="Proteomes" id="UP001320876"/>
    </source>
</evidence>
<keyword evidence="4" id="KW-1185">Reference proteome</keyword>
<dbReference type="SUPFAM" id="SSF48371">
    <property type="entry name" value="ARM repeat"/>
    <property type="match status" value="1"/>
</dbReference>
<dbReference type="Proteomes" id="UP001320876">
    <property type="component" value="Unassembled WGS sequence"/>
</dbReference>
<dbReference type="InterPro" id="IPR016024">
    <property type="entry name" value="ARM-type_fold"/>
</dbReference>
<evidence type="ECO:0000256" key="1">
    <source>
        <dbReference type="SAM" id="MobiDB-lite"/>
    </source>
</evidence>
<dbReference type="Gene3D" id="1.25.10.10">
    <property type="entry name" value="Leucine-rich Repeat Variant"/>
    <property type="match status" value="1"/>
</dbReference>
<protein>
    <submittedName>
        <fullName evidence="3">HEAT repeat domain-containing protein</fullName>
    </submittedName>
</protein>
<gene>
    <name evidence="3" type="ORF">OKA05_14615</name>
</gene>
<evidence type="ECO:0000256" key="2">
    <source>
        <dbReference type="SAM" id="SignalP"/>
    </source>
</evidence>
<sequence length="545" mass="59209">MRSFAWMLSVILATLSLLTVPVQAQGKKPPRPARGLIVIFDGTKTKAYAEAYEYAELMLDGSGFKVTGTNGATVSGPAGHVVAKVDYGRQDIDQMLAEAEKISAFYKKAEPILKVRIPQLRELAKKKAELAKNAPQPAPAPAIAPVVPAPAPGQKPAPLPPGDPAPAPAAAVVKADPAARYETPGLAPAARISALADLAMNPSPEHLPLLMTASSDPDREIRRWAFRGIGKLKSPEAFAALAEALKMPGRDPGDYLDIIKQYGKLALSPKEDLSMLGLKALTDIMASAEASDAMRNRAQEDITVCCTNGGAWVRPYLEPLDLAGLDEIKKYWAAADAAKAKLEEERLAFNDQDRRVLVTFAIGGKAKFGADGLIMEDAVKGRIPELVAEIETETRAMSKATRTWAPTHKRKIEILQKELNTLRSGDPRTMGFYQMDILADLDVAVGKLRKGTRVVANMGASLAFSEPGRNEYYVGYTRYEEADYSANIFGAFLGLAAMAYEEAKTRPAIQHAERIEAMFKQLSPTAQTILATRYQWSKEAYLREE</sequence>
<dbReference type="RefSeq" id="WP_264487905.1">
    <property type="nucleotide sequence ID" value="NZ_JAPDDT010000005.1"/>
</dbReference>
<proteinExistence type="predicted"/>
<feature type="signal peptide" evidence="2">
    <location>
        <begin position="1"/>
        <end position="24"/>
    </location>
</feature>
<organism evidence="3 4">
    <name type="scientific">Luteolibacter arcticus</name>
    <dbReference type="NCBI Taxonomy" id="1581411"/>
    <lineage>
        <taxon>Bacteria</taxon>
        <taxon>Pseudomonadati</taxon>
        <taxon>Verrucomicrobiota</taxon>
        <taxon>Verrucomicrobiia</taxon>
        <taxon>Verrucomicrobiales</taxon>
        <taxon>Verrucomicrobiaceae</taxon>
        <taxon>Luteolibacter</taxon>
    </lineage>
</organism>
<feature type="compositionally biased region" description="Pro residues" evidence="1">
    <location>
        <begin position="136"/>
        <end position="167"/>
    </location>
</feature>
<reference evidence="3 4" key="1">
    <citation type="submission" date="2022-10" db="EMBL/GenBank/DDBJ databases">
        <title>Luteolibacter arcticus strain CCTCC AB 2014275, whole genome shotgun sequencing project.</title>
        <authorList>
            <person name="Zhao G."/>
            <person name="Shen L."/>
        </authorList>
    </citation>
    <scope>NUCLEOTIDE SEQUENCE [LARGE SCALE GENOMIC DNA]</scope>
    <source>
        <strain evidence="3 4">CCTCC AB 2014275</strain>
    </source>
</reference>
<evidence type="ECO:0000313" key="3">
    <source>
        <dbReference type="EMBL" id="MCW1923797.1"/>
    </source>
</evidence>
<feature type="region of interest" description="Disordered" evidence="1">
    <location>
        <begin position="131"/>
        <end position="171"/>
    </location>
</feature>
<dbReference type="EMBL" id="JAPDDT010000005">
    <property type="protein sequence ID" value="MCW1923797.1"/>
    <property type="molecule type" value="Genomic_DNA"/>
</dbReference>
<keyword evidence="2" id="KW-0732">Signal</keyword>
<feature type="chain" id="PRO_5046742543" evidence="2">
    <location>
        <begin position="25"/>
        <end position="545"/>
    </location>
</feature>
<comment type="caution">
    <text evidence="3">The sequence shown here is derived from an EMBL/GenBank/DDBJ whole genome shotgun (WGS) entry which is preliminary data.</text>
</comment>